<keyword evidence="2" id="KW-0812">Transmembrane</keyword>
<dbReference type="Pfam" id="PF00498">
    <property type="entry name" value="FHA"/>
    <property type="match status" value="1"/>
</dbReference>
<dbReference type="AlphaFoldDB" id="A0A5C6F8Q4"/>
<feature type="compositionally biased region" description="Low complexity" evidence="1">
    <location>
        <begin position="253"/>
        <end position="265"/>
    </location>
</feature>
<dbReference type="SUPFAM" id="SSF49879">
    <property type="entry name" value="SMAD/FHA domain"/>
    <property type="match status" value="1"/>
</dbReference>
<feature type="region of interest" description="Disordered" evidence="1">
    <location>
        <begin position="247"/>
        <end position="279"/>
    </location>
</feature>
<comment type="caution">
    <text evidence="4">The sequence shown here is derived from an EMBL/GenBank/DDBJ whole genome shotgun (WGS) entry which is preliminary data.</text>
</comment>
<evidence type="ECO:0000259" key="3">
    <source>
        <dbReference type="PROSITE" id="PS50006"/>
    </source>
</evidence>
<evidence type="ECO:0000256" key="1">
    <source>
        <dbReference type="SAM" id="MobiDB-lite"/>
    </source>
</evidence>
<proteinExistence type="predicted"/>
<name>A0A5C6F8Q4_9BACT</name>
<dbReference type="CDD" id="cd00060">
    <property type="entry name" value="FHA"/>
    <property type="match status" value="1"/>
</dbReference>
<feature type="domain" description="FHA" evidence="3">
    <location>
        <begin position="33"/>
        <end position="82"/>
    </location>
</feature>
<sequence length="331" mass="36820">MIRSAVLETACARLILQTGSLAGLEAPLMTGFYMIGRHADCQIRPKTRSVSRRHCLLQCQDKSVQLMDLNSTSGTRVNDEKIEPKTWRLLFEGDRVRCGKIEFRVGLTAQRPPRPAINNRITAAKLTTAQIKPPRIEALPTKLTAQPSDRMTSIAPPESQPNSPSIVNGAAWESFDIAGFLETEDNQDREARYDRIRTENAEAIAAENLRDRQFDDTQFDDTMVEDSSDDIAPYNDVDASSLAASFNSGATTQPKSSQPKSSQPKPSRPDRPQPRTKRNWNLAARFTLPYEPDAIKLTAAWILAAAIVGLVAWKAYHFSAKPDVRVIQTID</sequence>
<dbReference type="Gene3D" id="2.60.200.20">
    <property type="match status" value="1"/>
</dbReference>
<evidence type="ECO:0000313" key="5">
    <source>
        <dbReference type="Proteomes" id="UP000317977"/>
    </source>
</evidence>
<dbReference type="InterPro" id="IPR000253">
    <property type="entry name" value="FHA_dom"/>
</dbReference>
<keyword evidence="2" id="KW-0472">Membrane</keyword>
<dbReference type="OrthoDB" id="283378at2"/>
<keyword evidence="5" id="KW-1185">Reference proteome</keyword>
<dbReference type="PROSITE" id="PS50006">
    <property type="entry name" value="FHA_DOMAIN"/>
    <property type="match status" value="1"/>
</dbReference>
<reference evidence="4 5" key="1">
    <citation type="submission" date="2019-02" db="EMBL/GenBank/DDBJ databases">
        <title>Deep-cultivation of Planctomycetes and their phenomic and genomic characterization uncovers novel biology.</title>
        <authorList>
            <person name="Wiegand S."/>
            <person name="Jogler M."/>
            <person name="Boedeker C."/>
            <person name="Pinto D."/>
            <person name="Vollmers J."/>
            <person name="Rivas-Marin E."/>
            <person name="Kohn T."/>
            <person name="Peeters S.H."/>
            <person name="Heuer A."/>
            <person name="Rast P."/>
            <person name="Oberbeckmann S."/>
            <person name="Bunk B."/>
            <person name="Jeske O."/>
            <person name="Meyerdierks A."/>
            <person name="Storesund J.E."/>
            <person name="Kallscheuer N."/>
            <person name="Luecker S."/>
            <person name="Lage O.M."/>
            <person name="Pohl T."/>
            <person name="Merkel B.J."/>
            <person name="Hornburger P."/>
            <person name="Mueller R.-W."/>
            <person name="Bruemmer F."/>
            <person name="Labrenz M."/>
            <person name="Spormann A.M."/>
            <person name="Op Den Camp H."/>
            <person name="Overmann J."/>
            <person name="Amann R."/>
            <person name="Jetten M.S.M."/>
            <person name="Mascher T."/>
            <person name="Medema M.H."/>
            <person name="Devos D.P."/>
            <person name="Kaster A.-K."/>
            <person name="Ovreas L."/>
            <person name="Rohde M."/>
            <person name="Galperin M.Y."/>
            <person name="Jogler C."/>
        </authorList>
    </citation>
    <scope>NUCLEOTIDE SEQUENCE [LARGE SCALE GENOMIC DNA]</scope>
    <source>
        <strain evidence="4 5">Poly59</strain>
    </source>
</reference>
<organism evidence="4 5">
    <name type="scientific">Rubripirellula reticaptiva</name>
    <dbReference type="NCBI Taxonomy" id="2528013"/>
    <lineage>
        <taxon>Bacteria</taxon>
        <taxon>Pseudomonadati</taxon>
        <taxon>Planctomycetota</taxon>
        <taxon>Planctomycetia</taxon>
        <taxon>Pirellulales</taxon>
        <taxon>Pirellulaceae</taxon>
        <taxon>Rubripirellula</taxon>
    </lineage>
</organism>
<dbReference type="EMBL" id="SJPX01000001">
    <property type="protein sequence ID" value="TWU57292.1"/>
    <property type="molecule type" value="Genomic_DNA"/>
</dbReference>
<dbReference type="Proteomes" id="UP000317977">
    <property type="component" value="Unassembled WGS sequence"/>
</dbReference>
<dbReference type="InterPro" id="IPR050923">
    <property type="entry name" value="Cell_Proc_Reg/RNA_Proc"/>
</dbReference>
<dbReference type="PANTHER" id="PTHR23308">
    <property type="entry name" value="NUCLEAR INHIBITOR OF PROTEIN PHOSPHATASE-1"/>
    <property type="match status" value="1"/>
</dbReference>
<protein>
    <submittedName>
        <fullName evidence="4">FHA domain-containing protein FhaA</fullName>
    </submittedName>
</protein>
<dbReference type="SMART" id="SM00240">
    <property type="entry name" value="FHA"/>
    <property type="match status" value="1"/>
</dbReference>
<feature type="transmembrane region" description="Helical" evidence="2">
    <location>
        <begin position="298"/>
        <end position="316"/>
    </location>
</feature>
<dbReference type="InterPro" id="IPR008984">
    <property type="entry name" value="SMAD_FHA_dom_sf"/>
</dbReference>
<gene>
    <name evidence="4" type="primary">fhaA_1</name>
    <name evidence="4" type="ORF">Poly59_01990</name>
</gene>
<feature type="region of interest" description="Disordered" evidence="1">
    <location>
        <begin position="141"/>
        <end position="167"/>
    </location>
</feature>
<accession>A0A5C6F8Q4</accession>
<keyword evidence="2" id="KW-1133">Transmembrane helix</keyword>
<evidence type="ECO:0000256" key="2">
    <source>
        <dbReference type="SAM" id="Phobius"/>
    </source>
</evidence>
<evidence type="ECO:0000313" key="4">
    <source>
        <dbReference type="EMBL" id="TWU57292.1"/>
    </source>
</evidence>